<feature type="transmembrane region" description="Helical" evidence="10">
    <location>
        <begin position="57"/>
        <end position="76"/>
    </location>
</feature>
<comment type="subcellular location">
    <subcellularLocation>
        <location evidence="1 8">Membrane</location>
        <topology evidence="1 8">Multi-pass membrane protein</topology>
    </subcellularLocation>
</comment>
<keyword evidence="8" id="KW-0112">Calmodulin-binding</keyword>
<keyword evidence="6 8" id="KW-0472">Membrane</keyword>
<feature type="transmembrane region" description="Helical" evidence="10">
    <location>
        <begin position="301"/>
        <end position="319"/>
    </location>
</feature>
<evidence type="ECO:0000256" key="3">
    <source>
        <dbReference type="ARBA" id="ARBA00022692"/>
    </source>
</evidence>
<dbReference type="GO" id="GO:0016020">
    <property type="term" value="C:membrane"/>
    <property type="evidence" value="ECO:0007669"/>
    <property type="project" value="UniProtKB-SubCell"/>
</dbReference>
<evidence type="ECO:0000256" key="6">
    <source>
        <dbReference type="ARBA" id="ARBA00023136"/>
    </source>
</evidence>
<feature type="transmembrane region" description="Helical" evidence="10">
    <location>
        <begin position="12"/>
        <end position="36"/>
    </location>
</feature>
<evidence type="ECO:0000313" key="11">
    <source>
        <dbReference type="EMBL" id="KAK9058576.1"/>
    </source>
</evidence>
<keyword evidence="12" id="KW-1185">Reference proteome</keyword>
<evidence type="ECO:0000256" key="9">
    <source>
        <dbReference type="SAM" id="MobiDB-lite"/>
    </source>
</evidence>
<protein>
    <recommendedName>
        <fullName evidence="8">MLO-like protein</fullName>
    </recommendedName>
</protein>
<comment type="similarity">
    <text evidence="2 8">Belongs to the MLO family.</text>
</comment>
<evidence type="ECO:0000313" key="12">
    <source>
        <dbReference type="Proteomes" id="UP001408789"/>
    </source>
</evidence>
<keyword evidence="7 8" id="KW-0568">Pathogenesis-related protein</keyword>
<dbReference type="PANTHER" id="PTHR31942:SF34">
    <property type="entry name" value="MLO-LIKE PROTEIN"/>
    <property type="match status" value="1"/>
</dbReference>
<feature type="compositionally biased region" description="Polar residues" evidence="9">
    <location>
        <begin position="460"/>
        <end position="472"/>
    </location>
</feature>
<evidence type="ECO:0000256" key="1">
    <source>
        <dbReference type="ARBA" id="ARBA00004141"/>
    </source>
</evidence>
<dbReference type="AlphaFoldDB" id="A0AAP0GR73"/>
<comment type="function">
    <text evidence="8">May be involved in modulation of pathogen defense and leaf cell death.</text>
</comment>
<comment type="caution">
    <text evidence="11">The sequence shown here is derived from an EMBL/GenBank/DDBJ whole genome shotgun (WGS) entry which is preliminary data.</text>
</comment>
<keyword evidence="5 8" id="KW-1133">Transmembrane helix</keyword>
<dbReference type="PANTHER" id="PTHR31942">
    <property type="entry name" value="MLO-LIKE PROTEIN 1"/>
    <property type="match status" value="1"/>
</dbReference>
<feature type="transmembrane region" description="Helical" evidence="10">
    <location>
        <begin position="399"/>
        <end position="424"/>
    </location>
</feature>
<keyword evidence="3 8" id="KW-0812">Transmembrane</keyword>
<dbReference type="Proteomes" id="UP001408789">
    <property type="component" value="Unassembled WGS sequence"/>
</dbReference>
<evidence type="ECO:0000256" key="7">
    <source>
        <dbReference type="ARBA" id="ARBA00023265"/>
    </source>
</evidence>
<sequence length="584" mass="66812">MAGSGSLEQTPTWAVATVCFVLIAISIFIEQIIHMIGNWFKKKRKKALYESLEKIKAELMLLGFISLLLTAGTTPITKICISEGAAAGWHPCSPEEDEAAGDGGESRRRLLTWLKMGDSARRILAGSGGGDDKCVQEGKVSFMSYDGVHQLHIFIFALALFHVIYSVLTMALGQAKMRKWKHWEKETRTIEYQFSHDPERFRFARDTSFGRRHMNFWSKSPILLWIVCFFRQFVRSVPKVDYLTLRHGFIMAHLGPQNESTFDFQKYINRSLEKDFKTVVGISPPIWLFAIAFLLFNTHGWYSYLWLPFIPLVVVLLIGTKLQVIITKMGLSIQEKGEVLRGVPVVQPGDDLFWFNRPRLILYLINFVLFQNAFQLAFFAWTWYEFGLKSCFHQHTEDIVIRITMGVLVQILCSYVTLPLYALVTQMGSTMKPTVFNERVATALRSWHRTAKKQIKINKKSGQVTPISSRPGTPSHGLSPVHLLGTYRNDIDSLQTSPRMSNFDTDYWETDGSPSPSYHRHHDNNEPVTGHRQVELESMDRIDAISDPSLLVTVPEADADQQHEVTIQVPKEFSFDKRVIYDHI</sequence>
<evidence type="ECO:0000256" key="8">
    <source>
        <dbReference type="RuleBase" id="RU280816"/>
    </source>
</evidence>
<feature type="transmembrane region" description="Helical" evidence="10">
    <location>
        <begin position="151"/>
        <end position="172"/>
    </location>
</feature>
<organism evidence="11 12">
    <name type="scientific">Deinandra increscens subsp. villosa</name>
    <dbReference type="NCBI Taxonomy" id="3103831"/>
    <lineage>
        <taxon>Eukaryota</taxon>
        <taxon>Viridiplantae</taxon>
        <taxon>Streptophyta</taxon>
        <taxon>Embryophyta</taxon>
        <taxon>Tracheophyta</taxon>
        <taxon>Spermatophyta</taxon>
        <taxon>Magnoliopsida</taxon>
        <taxon>eudicotyledons</taxon>
        <taxon>Gunneridae</taxon>
        <taxon>Pentapetalae</taxon>
        <taxon>asterids</taxon>
        <taxon>campanulids</taxon>
        <taxon>Asterales</taxon>
        <taxon>Asteraceae</taxon>
        <taxon>Asteroideae</taxon>
        <taxon>Heliantheae alliance</taxon>
        <taxon>Madieae</taxon>
        <taxon>Madiinae</taxon>
        <taxon>Deinandra</taxon>
    </lineage>
</organism>
<evidence type="ECO:0000256" key="5">
    <source>
        <dbReference type="ARBA" id="ARBA00022989"/>
    </source>
</evidence>
<name>A0AAP0GR73_9ASTR</name>
<gene>
    <name evidence="8" type="primary">MLO</name>
    <name evidence="11" type="ORF">SSX86_023418</name>
</gene>
<feature type="region of interest" description="Disordered" evidence="9">
    <location>
        <begin position="459"/>
        <end position="479"/>
    </location>
</feature>
<feature type="transmembrane region" description="Helical" evidence="10">
    <location>
        <begin position="276"/>
        <end position="295"/>
    </location>
</feature>
<evidence type="ECO:0000256" key="4">
    <source>
        <dbReference type="ARBA" id="ARBA00022821"/>
    </source>
</evidence>
<dbReference type="GO" id="GO:0006952">
    <property type="term" value="P:defense response"/>
    <property type="evidence" value="ECO:0007669"/>
    <property type="project" value="UniProtKB-KW"/>
</dbReference>
<evidence type="ECO:0000256" key="10">
    <source>
        <dbReference type="SAM" id="Phobius"/>
    </source>
</evidence>
<proteinExistence type="inferred from homology"/>
<evidence type="ECO:0000256" key="2">
    <source>
        <dbReference type="ARBA" id="ARBA00006574"/>
    </source>
</evidence>
<keyword evidence="4 8" id="KW-0611">Plant defense</keyword>
<dbReference type="GO" id="GO:0005516">
    <property type="term" value="F:calmodulin binding"/>
    <property type="evidence" value="ECO:0007669"/>
    <property type="project" value="UniProtKB-KW"/>
</dbReference>
<comment type="domain">
    <text evidence="8">The C-terminus contains a calmodulin-binding domain, which binds calmodulin in a calcium-dependent fashion.</text>
</comment>
<reference evidence="11 12" key="1">
    <citation type="submission" date="2024-04" db="EMBL/GenBank/DDBJ databases">
        <title>The reference genome of an endangered Asteraceae, Deinandra increscens subsp. villosa, native to the Central Coast of California.</title>
        <authorList>
            <person name="Guilliams M."/>
            <person name="Hasenstab-Lehman K."/>
            <person name="Meyer R."/>
            <person name="Mcevoy S."/>
        </authorList>
    </citation>
    <scope>NUCLEOTIDE SEQUENCE [LARGE SCALE GENOMIC DNA]</scope>
    <source>
        <tissue evidence="11">Leaf</tissue>
    </source>
</reference>
<feature type="transmembrane region" description="Helical" evidence="10">
    <location>
        <begin position="360"/>
        <end position="384"/>
    </location>
</feature>
<dbReference type="EMBL" id="JBCNJP010000023">
    <property type="protein sequence ID" value="KAK9058576.1"/>
    <property type="molecule type" value="Genomic_DNA"/>
</dbReference>
<dbReference type="InterPro" id="IPR004326">
    <property type="entry name" value="Mlo"/>
</dbReference>
<accession>A0AAP0GR73</accession>
<dbReference type="Pfam" id="PF03094">
    <property type="entry name" value="Mlo"/>
    <property type="match status" value="1"/>
</dbReference>